<dbReference type="GO" id="GO:0003727">
    <property type="term" value="F:single-stranded RNA binding"/>
    <property type="evidence" value="ECO:0007669"/>
    <property type="project" value="TreeGrafter"/>
</dbReference>
<dbReference type="GO" id="GO:0000287">
    <property type="term" value="F:magnesium ion binding"/>
    <property type="evidence" value="ECO:0007669"/>
    <property type="project" value="UniProtKB-UniRule"/>
</dbReference>
<comment type="similarity">
    <text evidence="7">Belongs to the endonuclease V family.</text>
</comment>
<dbReference type="GO" id="GO:0005737">
    <property type="term" value="C:cytoplasm"/>
    <property type="evidence" value="ECO:0007669"/>
    <property type="project" value="UniProtKB-SubCell"/>
</dbReference>
<evidence type="ECO:0000256" key="6">
    <source>
        <dbReference type="ARBA" id="ARBA00022801"/>
    </source>
</evidence>
<protein>
    <recommendedName>
        <fullName evidence="7">Endonuclease V</fullName>
        <ecNumber evidence="7">3.1.21.7</ecNumber>
    </recommendedName>
    <alternativeName>
        <fullName evidence="7">Deoxyinosine 3'endonuclease</fullName>
    </alternativeName>
    <alternativeName>
        <fullName evidence="7">Deoxyribonuclease V</fullName>
        <shortName evidence="7">DNase V</shortName>
    </alternativeName>
</protein>
<dbReference type="Proteomes" id="UP000316080">
    <property type="component" value="Unassembled WGS sequence"/>
</dbReference>
<feature type="binding site" evidence="7">
    <location>
        <position position="34"/>
    </location>
    <ligand>
        <name>Mg(2+)</name>
        <dbReference type="ChEBI" id="CHEBI:18420"/>
    </ligand>
</feature>
<dbReference type="EMBL" id="QNVI01000030">
    <property type="protein sequence ID" value="TDA39272.1"/>
    <property type="molecule type" value="Genomic_DNA"/>
</dbReference>
<evidence type="ECO:0000256" key="5">
    <source>
        <dbReference type="ARBA" id="ARBA00022759"/>
    </source>
</evidence>
<comment type="function">
    <text evidence="7">DNA repair enzyme involved in the repair of deaminated bases. Selectively cleaves double-stranded DNA at the second phosphodiester bond 3' to a deoxyinosine leaving behind the intact lesion on the nicked DNA.</text>
</comment>
<dbReference type="EMBL" id="RXIH01000023">
    <property type="protein sequence ID" value="RZN56471.1"/>
    <property type="molecule type" value="Genomic_DNA"/>
</dbReference>
<gene>
    <name evidence="7" type="primary">nfi</name>
    <name evidence="9" type="ORF">DSO09_02540</name>
    <name evidence="8" type="ORF">EF809_02760</name>
</gene>
<evidence type="ECO:0000256" key="3">
    <source>
        <dbReference type="ARBA" id="ARBA00022490"/>
    </source>
</evidence>
<comment type="subcellular location">
    <subcellularLocation>
        <location evidence="2 7">Cytoplasm</location>
    </subcellularLocation>
</comment>
<organism evidence="8 10">
    <name type="scientific">Thermoproteota archaeon</name>
    <dbReference type="NCBI Taxonomy" id="2056631"/>
    <lineage>
        <taxon>Archaea</taxon>
        <taxon>Thermoproteota</taxon>
    </lineage>
</organism>
<dbReference type="AlphaFoldDB" id="A0A520KG84"/>
<feature type="binding site" evidence="7">
    <location>
        <position position="98"/>
    </location>
    <ligand>
        <name>Mg(2+)</name>
        <dbReference type="ChEBI" id="CHEBI:18420"/>
    </ligand>
</feature>
<dbReference type="Pfam" id="PF04493">
    <property type="entry name" value="Endonuclease_5"/>
    <property type="match status" value="1"/>
</dbReference>
<reference evidence="9 11" key="1">
    <citation type="journal article" date="2019" name="Nat. Microbiol.">
        <title>Expanding anaerobic alkane metabolism in the domain of Archaea.</title>
        <authorList>
            <person name="Wang Y."/>
            <person name="Wegener G."/>
            <person name="Hou J."/>
            <person name="Wang F."/>
            <person name="Xiao X."/>
        </authorList>
    </citation>
    <scope>NUCLEOTIDE SEQUENCE [LARGE SCALE GENOMIC DNA]</scope>
    <source>
        <strain evidence="9">WYZ-LMO11</strain>
    </source>
</reference>
<name>A0A520KG84_9CREN</name>
<evidence type="ECO:0000256" key="4">
    <source>
        <dbReference type="ARBA" id="ARBA00022722"/>
    </source>
</evidence>
<evidence type="ECO:0000313" key="10">
    <source>
        <dbReference type="Proteomes" id="UP000316080"/>
    </source>
</evidence>
<evidence type="ECO:0000313" key="9">
    <source>
        <dbReference type="EMBL" id="TDA39272.1"/>
    </source>
</evidence>
<keyword evidence="6 7" id="KW-0378">Hydrolase</keyword>
<dbReference type="GO" id="GO:0043737">
    <property type="term" value="F:deoxyribonuclease V activity"/>
    <property type="evidence" value="ECO:0007669"/>
    <property type="project" value="UniProtKB-UniRule"/>
</dbReference>
<evidence type="ECO:0000256" key="7">
    <source>
        <dbReference type="HAMAP-Rule" id="MF_00801"/>
    </source>
</evidence>
<keyword evidence="4 7" id="KW-0540">Nuclease</keyword>
<keyword evidence="7" id="KW-0479">Metal-binding</keyword>
<sequence length="200" mass="22775">MFNIEKAINAQILISRKIIEKKLEKEPKTICGMDISYKNDFGYGVAVILSYPDLKLIDVVITKKKPPIPYLPTFLGFREIPFLFELIKKAKSDLYIINGHGICHPRRCGIATHFGVCFNVPTIGIAKKLIKGFKLVNDNVLFNNEIVGKKYKNFYISIGNLITLEDAFNIIKNCTKYSLPEPLRLAHNISKNISRDDKNE</sequence>
<dbReference type="CDD" id="cd06559">
    <property type="entry name" value="Endonuclease_V"/>
    <property type="match status" value="1"/>
</dbReference>
<evidence type="ECO:0000313" key="11">
    <source>
        <dbReference type="Proteomes" id="UP000317265"/>
    </source>
</evidence>
<feature type="site" description="Interaction with target DNA" evidence="7">
    <location>
        <position position="70"/>
    </location>
</feature>
<evidence type="ECO:0000256" key="2">
    <source>
        <dbReference type="ARBA" id="ARBA00004496"/>
    </source>
</evidence>
<dbReference type="HAMAP" id="MF_00801">
    <property type="entry name" value="Endonuclease_5"/>
    <property type="match status" value="1"/>
</dbReference>
<reference evidence="8 10" key="2">
    <citation type="journal article" date="2019" name="Nat. Microbiol.">
        <title>Wide diversity of methane and short-chain alkane metabolisms in uncultured archaea.</title>
        <authorList>
            <person name="Borrel G."/>
            <person name="Adam P.S."/>
            <person name="McKay L.J."/>
            <person name="Chen L.X."/>
            <person name="Sierra-Garcia I.N."/>
            <person name="Sieber C.M."/>
            <person name="Letourneur Q."/>
            <person name="Ghozlane A."/>
            <person name="Andersen G.L."/>
            <person name="Li W.J."/>
            <person name="Hallam S.J."/>
            <person name="Muyzer G."/>
            <person name="de Oliveira V.M."/>
            <person name="Inskeep W.P."/>
            <person name="Banfield J.F."/>
            <person name="Gribaldo S."/>
        </authorList>
    </citation>
    <scope>NUCLEOTIDE SEQUENCE [LARGE SCALE GENOMIC DNA]</scope>
    <source>
        <strain evidence="8">Verst-YHS</strain>
    </source>
</reference>
<dbReference type="GO" id="GO:0006281">
    <property type="term" value="P:DNA repair"/>
    <property type="evidence" value="ECO:0007669"/>
    <property type="project" value="UniProtKB-UniRule"/>
</dbReference>
<keyword evidence="7" id="KW-0234">DNA repair</keyword>
<proteinExistence type="inferred from homology"/>
<dbReference type="Gene3D" id="3.30.2170.10">
    <property type="entry name" value="archaeoglobus fulgidus dsm 4304 superfamily"/>
    <property type="match status" value="1"/>
</dbReference>
<keyword evidence="5 7" id="KW-0255">Endonuclease</keyword>
<evidence type="ECO:0000256" key="1">
    <source>
        <dbReference type="ARBA" id="ARBA00001835"/>
    </source>
</evidence>
<dbReference type="InterPro" id="IPR007581">
    <property type="entry name" value="Endonuclease-V"/>
</dbReference>
<keyword evidence="7" id="KW-0227">DNA damage</keyword>
<dbReference type="EC" id="3.1.21.7" evidence="7"/>
<dbReference type="PANTHER" id="PTHR28511">
    <property type="entry name" value="ENDONUCLEASE V"/>
    <property type="match status" value="1"/>
</dbReference>
<evidence type="ECO:0000313" key="8">
    <source>
        <dbReference type="EMBL" id="RZN56471.1"/>
    </source>
</evidence>
<keyword evidence="7" id="KW-0460">Magnesium</keyword>
<dbReference type="Proteomes" id="UP000317265">
    <property type="component" value="Unassembled WGS sequence"/>
</dbReference>
<comment type="caution">
    <text evidence="8">The sequence shown here is derived from an EMBL/GenBank/DDBJ whole genome shotgun (WGS) entry which is preliminary data.</text>
</comment>
<comment type="catalytic activity">
    <reaction evidence="1 7">
        <text>Endonucleolytic cleavage at apurinic or apyrimidinic sites to products with a 5'-phosphate.</text>
        <dbReference type="EC" id="3.1.21.7"/>
    </reaction>
</comment>
<dbReference type="PANTHER" id="PTHR28511:SF1">
    <property type="entry name" value="ENDONUCLEASE V"/>
    <property type="match status" value="1"/>
</dbReference>
<keyword evidence="3 7" id="KW-0963">Cytoplasm</keyword>
<dbReference type="GO" id="GO:0016891">
    <property type="term" value="F:RNA endonuclease activity producing 5'-phosphomonoesters, hydrolytic mechanism"/>
    <property type="evidence" value="ECO:0007669"/>
    <property type="project" value="TreeGrafter"/>
</dbReference>
<accession>A0A520KG84</accession>
<comment type="cofactor">
    <cofactor evidence="7">
        <name>Mg(2+)</name>
        <dbReference type="ChEBI" id="CHEBI:18420"/>
    </cofactor>
</comment>